<protein>
    <submittedName>
        <fullName evidence="1">Uncharacterized protein</fullName>
    </submittedName>
</protein>
<dbReference type="AlphaFoldDB" id="A0A0F9NKR7"/>
<proteinExistence type="predicted"/>
<comment type="caution">
    <text evidence="1">The sequence shown here is derived from an EMBL/GenBank/DDBJ whole genome shotgun (WGS) entry which is preliminary data.</text>
</comment>
<accession>A0A0F9NKR7</accession>
<dbReference type="EMBL" id="LAZR01006830">
    <property type="protein sequence ID" value="KKM89350.1"/>
    <property type="molecule type" value="Genomic_DNA"/>
</dbReference>
<reference evidence="1" key="1">
    <citation type="journal article" date="2015" name="Nature">
        <title>Complex archaea that bridge the gap between prokaryotes and eukaryotes.</title>
        <authorList>
            <person name="Spang A."/>
            <person name="Saw J.H."/>
            <person name="Jorgensen S.L."/>
            <person name="Zaremba-Niedzwiedzka K."/>
            <person name="Martijn J."/>
            <person name="Lind A.E."/>
            <person name="van Eijk R."/>
            <person name="Schleper C."/>
            <person name="Guy L."/>
            <person name="Ettema T.J."/>
        </authorList>
    </citation>
    <scope>NUCLEOTIDE SEQUENCE</scope>
</reference>
<evidence type="ECO:0000313" key="1">
    <source>
        <dbReference type="EMBL" id="KKM89350.1"/>
    </source>
</evidence>
<gene>
    <name evidence="1" type="ORF">LCGC14_1249690</name>
</gene>
<name>A0A0F9NKR7_9ZZZZ</name>
<sequence>MKYAYIIGVMTDGLPKGITSSPTLGCFSAEKMAHGHIDLLKQDRKFTGGKIVWDMPCKWMHNGDEIRRVIIDRAEHGGCRETLTIVKYKLR</sequence>
<organism evidence="1">
    <name type="scientific">marine sediment metagenome</name>
    <dbReference type="NCBI Taxonomy" id="412755"/>
    <lineage>
        <taxon>unclassified sequences</taxon>
        <taxon>metagenomes</taxon>
        <taxon>ecological metagenomes</taxon>
    </lineage>
</organism>